<organism evidence="2 3">
    <name type="scientific">Bifidobacterium colobi</name>
    <dbReference type="NCBI Taxonomy" id="2809026"/>
    <lineage>
        <taxon>Bacteria</taxon>
        <taxon>Bacillati</taxon>
        <taxon>Actinomycetota</taxon>
        <taxon>Actinomycetes</taxon>
        <taxon>Bifidobacteriales</taxon>
        <taxon>Bifidobacteriaceae</taxon>
        <taxon>Bifidobacterium</taxon>
    </lineage>
</organism>
<name>A0ABS5UWJ1_9BIFI</name>
<dbReference type="RefSeq" id="WP_214376377.1">
    <property type="nucleotide sequence ID" value="NZ_JAFEJU010000004.1"/>
</dbReference>
<keyword evidence="1" id="KW-1133">Transmembrane helix</keyword>
<keyword evidence="1" id="KW-0472">Membrane</keyword>
<proteinExistence type="predicted"/>
<keyword evidence="3" id="KW-1185">Reference proteome</keyword>
<comment type="caution">
    <text evidence="2">The sequence shown here is derived from an EMBL/GenBank/DDBJ whole genome shotgun (WGS) entry which is preliminary data.</text>
</comment>
<gene>
    <name evidence="2" type="ORF">JS530_06505</name>
</gene>
<dbReference type="Proteomes" id="UP000711736">
    <property type="component" value="Unassembled WGS sequence"/>
</dbReference>
<evidence type="ECO:0000313" key="2">
    <source>
        <dbReference type="EMBL" id="MBT1175148.1"/>
    </source>
</evidence>
<evidence type="ECO:0000256" key="1">
    <source>
        <dbReference type="SAM" id="Phobius"/>
    </source>
</evidence>
<evidence type="ECO:0000313" key="3">
    <source>
        <dbReference type="Proteomes" id="UP000711736"/>
    </source>
</evidence>
<dbReference type="EMBL" id="JAFEJU010000004">
    <property type="protein sequence ID" value="MBT1175148.1"/>
    <property type="molecule type" value="Genomic_DNA"/>
</dbReference>
<protein>
    <submittedName>
        <fullName evidence="2">Uncharacterized protein</fullName>
    </submittedName>
</protein>
<reference evidence="2 3" key="1">
    <citation type="journal article" date="2021" name="Environ. Microbiol.">
        <title>Genetic insights into the dark matter of the mammalian gut microbiota through targeted genome reconstruction.</title>
        <authorList>
            <person name="Lugli G.A."/>
            <person name="Alessandri G."/>
            <person name="Milani C."/>
            <person name="Viappiani A."/>
            <person name="Fontana F."/>
            <person name="Tarracchini C."/>
            <person name="Mancabelli L."/>
            <person name="Argentini C."/>
            <person name="Ruiz L."/>
            <person name="Margolles A."/>
            <person name="van Sinderen D."/>
            <person name="Turroni F."/>
            <person name="Ventura M."/>
        </authorList>
    </citation>
    <scope>NUCLEOTIDE SEQUENCE [LARGE SCALE GENOMIC DNA]</scope>
    <source>
        <strain evidence="2 3">LC6</strain>
    </source>
</reference>
<sequence>MTRIRGSNQSSNQSYEQRHHHGWHGIASSFSQWHRRNLMVAVVLAIGIIIAVLLASLLPQPWSDVATNASNDSSRTMPTTSEHPEFTGPHKYEALTAWNNLHTELGRGILEDGTVTPAELAEVRKAYNECLSVYGLQAKTITDDNGEAIGESVVPIRGSMNSQQQSAVIDQCRTESDYQWLEPLVNAHSTEQSTKEPQ</sequence>
<feature type="transmembrane region" description="Helical" evidence="1">
    <location>
        <begin position="38"/>
        <end position="58"/>
    </location>
</feature>
<accession>A0ABS5UWJ1</accession>
<keyword evidence="1" id="KW-0812">Transmembrane</keyword>